<dbReference type="Proteomes" id="UP000215224">
    <property type="component" value="Chromosome"/>
</dbReference>
<proteinExistence type="predicted"/>
<reference evidence="2 3" key="1">
    <citation type="submission" date="2016-12" db="EMBL/GenBank/DDBJ databases">
        <title>The whole genome sequencing and assembly of Bacillus cohnii DSM 6307T strain.</title>
        <authorList>
            <person name="Lee Y.-J."/>
            <person name="Yi H."/>
            <person name="Bahn Y.-S."/>
            <person name="Kim J.F."/>
            <person name="Lee D.-W."/>
        </authorList>
    </citation>
    <scope>NUCLEOTIDE SEQUENCE [LARGE SCALE GENOMIC DNA]</scope>
    <source>
        <strain evidence="2 3">DSM 6307</strain>
    </source>
</reference>
<name>A0A223KVI9_9BACI</name>
<feature type="transmembrane region" description="Helical" evidence="1">
    <location>
        <begin position="6"/>
        <end position="28"/>
    </location>
</feature>
<keyword evidence="3" id="KW-1185">Reference proteome</keyword>
<feature type="transmembrane region" description="Helical" evidence="1">
    <location>
        <begin position="40"/>
        <end position="60"/>
    </location>
</feature>
<evidence type="ECO:0000256" key="1">
    <source>
        <dbReference type="SAM" id="Phobius"/>
    </source>
</evidence>
<dbReference type="EMBL" id="CP018866">
    <property type="protein sequence ID" value="AST93476.1"/>
    <property type="molecule type" value="Genomic_DNA"/>
</dbReference>
<keyword evidence="1" id="KW-0812">Transmembrane</keyword>
<sequence length="61" mass="7355">MLYDSFREVLIALLFWWVILLISRRVTFRYPERNSWKKDLLVSLAQSVFVIIGFNVLAFFL</sequence>
<keyword evidence="1" id="KW-0472">Membrane</keyword>
<gene>
    <name evidence="2" type="ORF">BC6307_20485</name>
</gene>
<accession>A0A223KVI9</accession>
<protein>
    <submittedName>
        <fullName evidence="2">Uncharacterized protein</fullName>
    </submittedName>
</protein>
<organism evidence="2 3">
    <name type="scientific">Sutcliffiella cohnii</name>
    <dbReference type="NCBI Taxonomy" id="33932"/>
    <lineage>
        <taxon>Bacteria</taxon>
        <taxon>Bacillati</taxon>
        <taxon>Bacillota</taxon>
        <taxon>Bacilli</taxon>
        <taxon>Bacillales</taxon>
        <taxon>Bacillaceae</taxon>
        <taxon>Sutcliffiella</taxon>
    </lineage>
</organism>
<keyword evidence="1" id="KW-1133">Transmembrane helix</keyword>
<evidence type="ECO:0000313" key="2">
    <source>
        <dbReference type="EMBL" id="AST93476.1"/>
    </source>
</evidence>
<dbReference type="KEGG" id="bcoh:BC6307_20485"/>
<dbReference type="AlphaFoldDB" id="A0A223KVI9"/>
<evidence type="ECO:0000313" key="3">
    <source>
        <dbReference type="Proteomes" id="UP000215224"/>
    </source>
</evidence>